<protein>
    <recommendedName>
        <fullName evidence="5">Secreted protein</fullName>
    </recommendedName>
</protein>
<dbReference type="PANTHER" id="PTHR11102:SF160">
    <property type="entry name" value="ERAD-ASSOCIATED E3 UBIQUITIN-PROTEIN LIGASE COMPONENT HRD3"/>
    <property type="match status" value="1"/>
</dbReference>
<gene>
    <name evidence="3" type="ORF">ACHHYP_20618</name>
</gene>
<organism evidence="3 4">
    <name type="scientific">Achlya hypogyna</name>
    <name type="common">Oomycete</name>
    <name type="synonym">Protoachlya hypogyna</name>
    <dbReference type="NCBI Taxonomy" id="1202772"/>
    <lineage>
        <taxon>Eukaryota</taxon>
        <taxon>Sar</taxon>
        <taxon>Stramenopiles</taxon>
        <taxon>Oomycota</taxon>
        <taxon>Saprolegniomycetes</taxon>
        <taxon>Saprolegniales</taxon>
        <taxon>Achlyaceae</taxon>
        <taxon>Achlya</taxon>
    </lineage>
</organism>
<proteinExistence type="inferred from homology"/>
<comment type="similarity">
    <text evidence="1">Belongs to the sel-1 family.</text>
</comment>
<dbReference type="InterPro" id="IPR050767">
    <property type="entry name" value="Sel1_AlgK"/>
</dbReference>
<dbReference type="InterPro" id="IPR011990">
    <property type="entry name" value="TPR-like_helical_dom_sf"/>
</dbReference>
<comment type="caution">
    <text evidence="3">The sequence shown here is derived from an EMBL/GenBank/DDBJ whole genome shotgun (WGS) entry which is preliminary data.</text>
</comment>
<reference evidence="3 4" key="1">
    <citation type="journal article" date="2014" name="Genome Biol. Evol.">
        <title>The secreted proteins of Achlya hypogyna and Thraustotheca clavata identify the ancestral oomycete secretome and reveal gene acquisitions by horizontal gene transfer.</title>
        <authorList>
            <person name="Misner I."/>
            <person name="Blouin N."/>
            <person name="Leonard G."/>
            <person name="Richards T.A."/>
            <person name="Lane C.E."/>
        </authorList>
    </citation>
    <scope>NUCLEOTIDE SEQUENCE [LARGE SCALE GENOMIC DNA]</scope>
    <source>
        <strain evidence="3 4">ATCC 48635</strain>
    </source>
</reference>
<feature type="signal peptide" evidence="2">
    <location>
        <begin position="1"/>
        <end position="16"/>
    </location>
</feature>
<evidence type="ECO:0000313" key="4">
    <source>
        <dbReference type="Proteomes" id="UP000243579"/>
    </source>
</evidence>
<dbReference type="STRING" id="1202772.A0A1V9YH18"/>
<dbReference type="OrthoDB" id="2247385at2759"/>
<keyword evidence="4" id="KW-1185">Reference proteome</keyword>
<dbReference type="InterPro" id="IPR006597">
    <property type="entry name" value="Sel1-like"/>
</dbReference>
<dbReference type="Proteomes" id="UP000243579">
    <property type="component" value="Unassembled WGS sequence"/>
</dbReference>
<evidence type="ECO:0000256" key="1">
    <source>
        <dbReference type="ARBA" id="ARBA00038101"/>
    </source>
</evidence>
<dbReference type="Pfam" id="PF08238">
    <property type="entry name" value="Sel1"/>
    <property type="match status" value="6"/>
</dbReference>
<evidence type="ECO:0000313" key="3">
    <source>
        <dbReference type="EMBL" id="OQR85009.1"/>
    </source>
</evidence>
<dbReference type="AlphaFoldDB" id="A0A1V9YH18"/>
<dbReference type="Gene3D" id="1.25.40.10">
    <property type="entry name" value="Tetratricopeptide repeat domain"/>
    <property type="match status" value="1"/>
</dbReference>
<evidence type="ECO:0008006" key="5">
    <source>
        <dbReference type="Google" id="ProtNLM"/>
    </source>
</evidence>
<dbReference type="EMBL" id="JNBR01001828">
    <property type="protein sequence ID" value="OQR85009.1"/>
    <property type="molecule type" value="Genomic_DNA"/>
</dbReference>
<name>A0A1V9YH18_ACHHY</name>
<dbReference type="SUPFAM" id="SSF81901">
    <property type="entry name" value="HCP-like"/>
    <property type="match status" value="2"/>
</dbReference>
<sequence>MRRVALVAVVVAAVGAMVVEMGVRYGLEEANANVPMEPDALRHILAGVQQEKSDSLYLFGLMHYYGHGVATDHDAALRFIRQAARLRHIDAQFTLGMLHYEGLGVAVVPQADTLAYAYLQPAAMAGHADAQWMLGTLLNHGRGVPPNPSRAAELFTASTQQGNPRGAFHLGTLHEYGRAVPKNLTLAASLYQSAASHDVPEAFLYLGLMHTYGRGMPRDYDHALGLFHKVQSFAGPLTVFQGAALGSAGAKYYLGVLHVSGLGLAAVDYDQGLRWFEAAALANDPSVSPKALAAATQLKRLLEQANARKTDAIARYVVTRDAR</sequence>
<dbReference type="SMART" id="SM00671">
    <property type="entry name" value="SEL1"/>
    <property type="match status" value="6"/>
</dbReference>
<feature type="chain" id="PRO_5012754480" description="Secreted protein" evidence="2">
    <location>
        <begin position="17"/>
        <end position="323"/>
    </location>
</feature>
<evidence type="ECO:0000256" key="2">
    <source>
        <dbReference type="SAM" id="SignalP"/>
    </source>
</evidence>
<keyword evidence="2" id="KW-0732">Signal</keyword>
<dbReference type="PANTHER" id="PTHR11102">
    <property type="entry name" value="SEL-1-LIKE PROTEIN"/>
    <property type="match status" value="1"/>
</dbReference>
<accession>A0A1V9YH18</accession>